<feature type="transmembrane region" description="Helical" evidence="5">
    <location>
        <begin position="111"/>
        <end position="134"/>
    </location>
</feature>
<dbReference type="InterPro" id="IPR036259">
    <property type="entry name" value="MFS_trans_sf"/>
</dbReference>
<feature type="transmembrane region" description="Helical" evidence="5">
    <location>
        <begin position="83"/>
        <end position="105"/>
    </location>
</feature>
<gene>
    <name evidence="7" type="ORF">ER308_08255</name>
</gene>
<feature type="transmembrane region" description="Helical" evidence="5">
    <location>
        <begin position="178"/>
        <end position="196"/>
    </location>
</feature>
<feature type="transmembrane region" description="Helical" evidence="5">
    <location>
        <begin position="251"/>
        <end position="274"/>
    </location>
</feature>
<keyword evidence="2 5" id="KW-0812">Transmembrane</keyword>
<dbReference type="PANTHER" id="PTHR23527:SF1">
    <property type="entry name" value="BLL3282 PROTEIN"/>
    <property type="match status" value="1"/>
</dbReference>
<feature type="transmembrane region" description="Helical" evidence="5">
    <location>
        <begin position="225"/>
        <end position="245"/>
    </location>
</feature>
<dbReference type="Pfam" id="PF07690">
    <property type="entry name" value="MFS_1"/>
    <property type="match status" value="1"/>
</dbReference>
<evidence type="ECO:0000256" key="3">
    <source>
        <dbReference type="ARBA" id="ARBA00022989"/>
    </source>
</evidence>
<dbReference type="SUPFAM" id="SSF103473">
    <property type="entry name" value="MFS general substrate transporter"/>
    <property type="match status" value="1"/>
</dbReference>
<evidence type="ECO:0000256" key="4">
    <source>
        <dbReference type="ARBA" id="ARBA00023136"/>
    </source>
</evidence>
<feature type="transmembrane region" description="Helical" evidence="5">
    <location>
        <begin position="58"/>
        <end position="76"/>
    </location>
</feature>
<feature type="transmembrane region" description="Helical" evidence="5">
    <location>
        <begin position="311"/>
        <end position="334"/>
    </location>
</feature>
<dbReference type="GO" id="GO:0022857">
    <property type="term" value="F:transmembrane transporter activity"/>
    <property type="evidence" value="ECO:0007669"/>
    <property type="project" value="InterPro"/>
</dbReference>
<sequence length="412" mass="41747">MPFWTPSTRFDRARPARGVLGFAAALVVIMAVAAIVQFLVGALAPFIAEDLDTTRAELGLLTSVLFTSAAVLSPVAGPLVDRLGAGVMVVTLLVASVATLLLMAAAPAVGWLLVAMVVGGVGIAVMNPVTNLLIAERLPAGRRGVVTGVKQSGVLAGSALAGVGAAPLAAWVGWRSALVILAVVTLLLAAAAVRAVRGRVVPDERAAPSVAPGAVPTVRVGWLSAYALAMGAAASSFGAFLVIYAVESLDFAPSTAGAAFGFGSAVGVVARVWWGRATERRQRVAPALLLLAVLATLGQAAIWAAQLQGALLWIGALLFGCSAMSWNAVGMLAVIRGAPNGRTGRASGIVQAAFYGGFIVAPVLFGAAVDHTDGYDLAWAGTTAMFALAAVIAGVHVVLERRDAVALEHDAP</sequence>
<dbReference type="EMBL" id="CP036402">
    <property type="protein sequence ID" value="QBI19542.1"/>
    <property type="molecule type" value="Genomic_DNA"/>
</dbReference>
<dbReference type="OrthoDB" id="7030876at2"/>
<dbReference type="RefSeq" id="WP_131154539.1">
    <property type="nucleotide sequence ID" value="NZ_CP036402.1"/>
</dbReference>
<feature type="transmembrane region" description="Helical" evidence="5">
    <location>
        <begin position="20"/>
        <end position="46"/>
    </location>
</feature>
<evidence type="ECO:0000256" key="2">
    <source>
        <dbReference type="ARBA" id="ARBA00022692"/>
    </source>
</evidence>
<feature type="transmembrane region" description="Helical" evidence="5">
    <location>
        <begin position="154"/>
        <end position="172"/>
    </location>
</feature>
<feature type="transmembrane region" description="Helical" evidence="5">
    <location>
        <begin position="377"/>
        <end position="399"/>
    </location>
</feature>
<dbReference type="InterPro" id="IPR020846">
    <property type="entry name" value="MFS_dom"/>
</dbReference>
<feature type="transmembrane region" description="Helical" evidence="5">
    <location>
        <begin position="286"/>
        <end position="305"/>
    </location>
</feature>
<evidence type="ECO:0000256" key="1">
    <source>
        <dbReference type="ARBA" id="ARBA00004651"/>
    </source>
</evidence>
<keyword evidence="8" id="KW-1185">Reference proteome</keyword>
<evidence type="ECO:0000256" key="5">
    <source>
        <dbReference type="SAM" id="Phobius"/>
    </source>
</evidence>
<proteinExistence type="predicted"/>
<accession>A0A411YEJ1</accession>
<dbReference type="AlphaFoldDB" id="A0A411YEJ1"/>
<evidence type="ECO:0000313" key="8">
    <source>
        <dbReference type="Proteomes" id="UP000291469"/>
    </source>
</evidence>
<name>A0A411YEJ1_9ACTN</name>
<keyword evidence="3 5" id="KW-1133">Transmembrane helix</keyword>
<organism evidence="7 8">
    <name type="scientific">Egibacter rhizosphaerae</name>
    <dbReference type="NCBI Taxonomy" id="1670831"/>
    <lineage>
        <taxon>Bacteria</taxon>
        <taxon>Bacillati</taxon>
        <taxon>Actinomycetota</taxon>
        <taxon>Nitriliruptoria</taxon>
        <taxon>Egibacterales</taxon>
        <taxon>Egibacteraceae</taxon>
        <taxon>Egibacter</taxon>
    </lineage>
</organism>
<dbReference type="KEGG" id="erz:ER308_08255"/>
<feature type="domain" description="Major facilitator superfamily (MFS) profile" evidence="6">
    <location>
        <begin position="19"/>
        <end position="405"/>
    </location>
</feature>
<dbReference type="GO" id="GO:0005886">
    <property type="term" value="C:plasma membrane"/>
    <property type="evidence" value="ECO:0007669"/>
    <property type="project" value="UniProtKB-SubCell"/>
</dbReference>
<dbReference type="InterPro" id="IPR052952">
    <property type="entry name" value="MFS-Transporter"/>
</dbReference>
<dbReference type="Gene3D" id="1.20.1250.20">
    <property type="entry name" value="MFS general substrate transporter like domains"/>
    <property type="match status" value="2"/>
</dbReference>
<dbReference type="PROSITE" id="PS50850">
    <property type="entry name" value="MFS"/>
    <property type="match status" value="1"/>
</dbReference>
<evidence type="ECO:0000259" key="6">
    <source>
        <dbReference type="PROSITE" id="PS50850"/>
    </source>
</evidence>
<protein>
    <submittedName>
        <fullName evidence="7">MFS transporter</fullName>
    </submittedName>
</protein>
<evidence type="ECO:0000313" key="7">
    <source>
        <dbReference type="EMBL" id="QBI19542.1"/>
    </source>
</evidence>
<feature type="transmembrane region" description="Helical" evidence="5">
    <location>
        <begin position="346"/>
        <end position="365"/>
    </location>
</feature>
<dbReference type="Proteomes" id="UP000291469">
    <property type="component" value="Chromosome"/>
</dbReference>
<dbReference type="InterPro" id="IPR011701">
    <property type="entry name" value="MFS"/>
</dbReference>
<dbReference type="PANTHER" id="PTHR23527">
    <property type="entry name" value="BLL3282 PROTEIN"/>
    <property type="match status" value="1"/>
</dbReference>
<reference evidence="7 8" key="1">
    <citation type="submission" date="2019-01" db="EMBL/GenBank/DDBJ databases">
        <title>Egibacter rhizosphaerae EGI 80759T.</title>
        <authorList>
            <person name="Chen D.-D."/>
            <person name="Tian Y."/>
            <person name="Jiao J.-Y."/>
            <person name="Zhang X.-T."/>
            <person name="Zhang Y.-G."/>
            <person name="Zhang Y."/>
            <person name="Xiao M."/>
            <person name="Shu W.-S."/>
            <person name="Li W.-J."/>
        </authorList>
    </citation>
    <scope>NUCLEOTIDE SEQUENCE [LARGE SCALE GENOMIC DNA]</scope>
    <source>
        <strain evidence="7 8">EGI 80759</strain>
    </source>
</reference>
<keyword evidence="4 5" id="KW-0472">Membrane</keyword>
<comment type="subcellular location">
    <subcellularLocation>
        <location evidence="1">Cell membrane</location>
        <topology evidence="1">Multi-pass membrane protein</topology>
    </subcellularLocation>
</comment>